<dbReference type="InterPro" id="IPR036551">
    <property type="entry name" value="Flavin_trans-like"/>
</dbReference>
<feature type="domain" description="Flavoprotein" evidence="1">
    <location>
        <begin position="5"/>
        <end position="173"/>
    </location>
</feature>
<protein>
    <recommendedName>
        <fullName evidence="1">Flavoprotein domain-containing protein</fullName>
    </recommendedName>
</protein>
<dbReference type="GO" id="GO:0015937">
    <property type="term" value="P:coenzyme A biosynthetic process"/>
    <property type="evidence" value="ECO:0007669"/>
    <property type="project" value="TreeGrafter"/>
</dbReference>
<dbReference type="AlphaFoldDB" id="X1T1Z9"/>
<sequence>MLANKTIVLGITGGIAAYKAADIASKLTQAGASVEVVMTESATRFIAPLTLRSLTGRLVVTSMWELDSEFSIEHVALAEAANIVAIVPATANIIAKLAAGISDDMLTCTVLATKAPVVVAPAMNVNMFENPVTQDNLAKLKARGFIIVDPAYGRLASGKMGLGRLAEIETIIGT</sequence>
<dbReference type="Gene3D" id="3.40.50.1950">
    <property type="entry name" value="Flavin prenyltransferase-like"/>
    <property type="match status" value="1"/>
</dbReference>
<dbReference type="GO" id="GO:0071513">
    <property type="term" value="C:phosphopantothenoylcysteine decarboxylase complex"/>
    <property type="evidence" value="ECO:0007669"/>
    <property type="project" value="TreeGrafter"/>
</dbReference>
<dbReference type="GO" id="GO:0010181">
    <property type="term" value="F:FMN binding"/>
    <property type="evidence" value="ECO:0007669"/>
    <property type="project" value="TreeGrafter"/>
</dbReference>
<organism evidence="2">
    <name type="scientific">marine sediment metagenome</name>
    <dbReference type="NCBI Taxonomy" id="412755"/>
    <lineage>
        <taxon>unclassified sequences</taxon>
        <taxon>metagenomes</taxon>
        <taxon>ecological metagenomes</taxon>
    </lineage>
</organism>
<feature type="non-terminal residue" evidence="2">
    <location>
        <position position="174"/>
    </location>
</feature>
<proteinExistence type="predicted"/>
<evidence type="ECO:0000313" key="2">
    <source>
        <dbReference type="EMBL" id="GAI85416.1"/>
    </source>
</evidence>
<dbReference type="Pfam" id="PF02441">
    <property type="entry name" value="Flavoprotein"/>
    <property type="match status" value="1"/>
</dbReference>
<gene>
    <name evidence="2" type="ORF">S12H4_23612</name>
</gene>
<dbReference type="GO" id="GO:0004633">
    <property type="term" value="F:phosphopantothenoylcysteine decarboxylase activity"/>
    <property type="evidence" value="ECO:0007669"/>
    <property type="project" value="TreeGrafter"/>
</dbReference>
<accession>X1T1Z9</accession>
<comment type="caution">
    <text evidence="2">The sequence shown here is derived from an EMBL/GenBank/DDBJ whole genome shotgun (WGS) entry which is preliminary data.</text>
</comment>
<name>X1T1Z9_9ZZZZ</name>
<dbReference type="PANTHER" id="PTHR14359">
    <property type="entry name" value="HOMO-OLIGOMERIC FLAVIN CONTAINING CYS DECARBOXYLASE FAMILY"/>
    <property type="match status" value="1"/>
</dbReference>
<dbReference type="EMBL" id="BARW01012582">
    <property type="protein sequence ID" value="GAI85416.1"/>
    <property type="molecule type" value="Genomic_DNA"/>
</dbReference>
<dbReference type="InterPro" id="IPR003382">
    <property type="entry name" value="Flavoprotein"/>
</dbReference>
<dbReference type="PANTHER" id="PTHR14359:SF6">
    <property type="entry name" value="PHOSPHOPANTOTHENOYLCYSTEINE DECARBOXYLASE"/>
    <property type="match status" value="1"/>
</dbReference>
<dbReference type="SUPFAM" id="SSF52507">
    <property type="entry name" value="Homo-oligomeric flavin-containing Cys decarboxylases, HFCD"/>
    <property type="match status" value="1"/>
</dbReference>
<evidence type="ECO:0000259" key="1">
    <source>
        <dbReference type="Pfam" id="PF02441"/>
    </source>
</evidence>
<reference evidence="2" key="1">
    <citation type="journal article" date="2014" name="Front. Microbiol.">
        <title>High frequency of phylogenetically diverse reductive dehalogenase-homologous genes in deep subseafloor sedimentary metagenomes.</title>
        <authorList>
            <person name="Kawai M."/>
            <person name="Futagami T."/>
            <person name="Toyoda A."/>
            <person name="Takaki Y."/>
            <person name="Nishi S."/>
            <person name="Hori S."/>
            <person name="Arai W."/>
            <person name="Tsubouchi T."/>
            <person name="Morono Y."/>
            <person name="Uchiyama I."/>
            <person name="Ito T."/>
            <person name="Fujiyama A."/>
            <person name="Inagaki F."/>
            <person name="Takami H."/>
        </authorList>
    </citation>
    <scope>NUCLEOTIDE SEQUENCE</scope>
    <source>
        <strain evidence="2">Expedition CK06-06</strain>
    </source>
</reference>